<protein>
    <submittedName>
        <fullName evidence="1">Vir protein, putative</fullName>
    </submittedName>
</protein>
<evidence type="ECO:0000313" key="1">
    <source>
        <dbReference type="EMBL" id="SCO73019.1"/>
    </source>
</evidence>
<name>A0A1G4HDL2_PLAVI</name>
<sequence>MNMIILEIFQSTMKTVTDMLDKKNDKINYDLQKYICECVKIYKEMYKTYCRNKDEDNKSELTCSTLNTVKQTYNWFLSGKSYKNYYIPSLDKDNVEYLAMCPQDNPGSELTPKADATVSLSSSLSGVRDGYTVGIPSPGGDNNDEADSFSSSTAVNVENQASSMSRSVSTAVGTVAGASSILALLYKFTPGRNWIRSGIRGSRGRISSNLYEDVPNELLFDGLQGEDMSSYNARYNIGYGSVRILE</sequence>
<gene>
    <name evidence="1" type="ORF">PVC01_100009000</name>
</gene>
<accession>A0A1G4HDL2</accession>
<reference evidence="1 2" key="1">
    <citation type="submission" date="2016-07" db="EMBL/GenBank/DDBJ databases">
        <authorList>
            <consortium name="Pathogen Informatics"/>
        </authorList>
    </citation>
    <scope>NUCLEOTIDE SEQUENCE [LARGE SCALE GENOMIC DNA]</scope>
</reference>
<dbReference type="Pfam" id="PF05795">
    <property type="entry name" value="Plasmodium_Vir"/>
    <property type="match status" value="1"/>
</dbReference>
<proteinExistence type="predicted"/>
<dbReference type="AlphaFoldDB" id="A0A1G4HDL2"/>
<organism evidence="1 2">
    <name type="scientific">Plasmodium vivax</name>
    <name type="common">malaria parasite P. vivax</name>
    <dbReference type="NCBI Taxonomy" id="5855"/>
    <lineage>
        <taxon>Eukaryota</taxon>
        <taxon>Sar</taxon>
        <taxon>Alveolata</taxon>
        <taxon>Apicomplexa</taxon>
        <taxon>Aconoidasida</taxon>
        <taxon>Haemosporida</taxon>
        <taxon>Plasmodiidae</taxon>
        <taxon>Plasmodium</taxon>
        <taxon>Plasmodium (Plasmodium)</taxon>
    </lineage>
</organism>
<dbReference type="VEuPathDB" id="PlasmoDB:PVPAM_100006800"/>
<evidence type="ECO:0000313" key="2">
    <source>
        <dbReference type="Proteomes" id="UP000305196"/>
    </source>
</evidence>
<dbReference type="EMBL" id="LT615265">
    <property type="protein sequence ID" value="SCO73019.1"/>
    <property type="molecule type" value="Genomic_DNA"/>
</dbReference>
<dbReference type="Proteomes" id="UP000305196">
    <property type="component" value="Chromosome 10"/>
</dbReference>
<dbReference type="InterPro" id="IPR008780">
    <property type="entry name" value="Plasmodium_Vir"/>
</dbReference>
<dbReference type="VEuPathDB" id="PlasmoDB:PVW1_100015100"/>